<dbReference type="InterPro" id="IPR022742">
    <property type="entry name" value="Hydrolase_4"/>
</dbReference>
<gene>
    <name evidence="2" type="ORF">EXY25_13720</name>
</gene>
<name>A0ABY1WMS1_9GAMM</name>
<dbReference type="GO" id="GO:0016787">
    <property type="term" value="F:hydrolase activity"/>
    <property type="evidence" value="ECO:0007669"/>
    <property type="project" value="UniProtKB-KW"/>
</dbReference>
<evidence type="ECO:0000259" key="1">
    <source>
        <dbReference type="Pfam" id="PF12146"/>
    </source>
</evidence>
<dbReference type="PANTHER" id="PTHR11005">
    <property type="entry name" value="LYSOSOMAL ACID LIPASE-RELATED"/>
    <property type="match status" value="1"/>
</dbReference>
<dbReference type="Gene3D" id="3.40.50.1820">
    <property type="entry name" value="alpha/beta hydrolase"/>
    <property type="match status" value="1"/>
</dbReference>
<keyword evidence="2" id="KW-0378">Hydrolase</keyword>
<dbReference type="InterPro" id="IPR029058">
    <property type="entry name" value="AB_hydrolase_fold"/>
</dbReference>
<dbReference type="EMBL" id="SHLY01000005">
    <property type="protein sequence ID" value="TAA43608.1"/>
    <property type="molecule type" value="Genomic_DNA"/>
</dbReference>
<sequence>MPTLQYRSLFVEPVAGVRLHLREICLPAGQTDQGAPSRGAILFLHGSIENGRIFYNEKGRGLAAYLASQGFHCYVADLRGRGLSEPKVGRGADHGQWESVVEDIPALHRFVADRHPQGVHWIAHSWGGTLAAATLIRFPELRPQVLSKTLFGVKRRISVRSLEFYFKMGVVWQGLAPLCKLVCGYFPAKPLKIGADNEPWGAIWQVTRWTQDRHWCDPVDGFDYSAALQAQHAALMSEPVSDYRWPRSWFLAGANDKVLGHPTDVQLFIDELGAAETRFTLLSQVKGYRHDYGHIDMLVHRDAAQDHFVELADWLD</sequence>
<proteinExistence type="predicted"/>
<accession>A0ABY1WMS1</accession>
<dbReference type="SUPFAM" id="SSF53474">
    <property type="entry name" value="alpha/beta-Hydrolases"/>
    <property type="match status" value="1"/>
</dbReference>
<keyword evidence="3" id="KW-1185">Reference proteome</keyword>
<comment type="caution">
    <text evidence="2">The sequence shown here is derived from an EMBL/GenBank/DDBJ whole genome shotgun (WGS) entry which is preliminary data.</text>
</comment>
<dbReference type="Proteomes" id="UP000292544">
    <property type="component" value="Unassembled WGS sequence"/>
</dbReference>
<reference evidence="3" key="1">
    <citation type="submission" date="2019-02" db="EMBL/GenBank/DDBJ databases">
        <title>Draft genome sequence of Muricauda sp. 176CP4-71.</title>
        <authorList>
            <person name="Park J.-S."/>
        </authorList>
    </citation>
    <scope>NUCLEOTIDE SEQUENCE [LARGE SCALE GENOMIC DNA]</scope>
    <source>
        <strain evidence="3">176GS2-150</strain>
    </source>
</reference>
<dbReference type="Pfam" id="PF12146">
    <property type="entry name" value="Hydrolase_4"/>
    <property type="match status" value="1"/>
</dbReference>
<protein>
    <submittedName>
        <fullName evidence="2">Alpha/beta fold hydrolase</fullName>
    </submittedName>
</protein>
<organism evidence="2 3">
    <name type="scientific">Corallincola spongiicola</name>
    <dbReference type="NCBI Taxonomy" id="2520508"/>
    <lineage>
        <taxon>Bacteria</taxon>
        <taxon>Pseudomonadati</taxon>
        <taxon>Pseudomonadota</taxon>
        <taxon>Gammaproteobacteria</taxon>
        <taxon>Alteromonadales</taxon>
        <taxon>Psychromonadaceae</taxon>
        <taxon>Corallincola</taxon>
    </lineage>
</organism>
<evidence type="ECO:0000313" key="2">
    <source>
        <dbReference type="EMBL" id="TAA43608.1"/>
    </source>
</evidence>
<evidence type="ECO:0000313" key="3">
    <source>
        <dbReference type="Proteomes" id="UP000292544"/>
    </source>
</evidence>
<feature type="domain" description="Serine aminopeptidase S33" evidence="1">
    <location>
        <begin position="36"/>
        <end position="282"/>
    </location>
</feature>
<dbReference type="RefSeq" id="WP_130567203.1">
    <property type="nucleotide sequence ID" value="NZ_SHLY01000005.1"/>
</dbReference>